<keyword evidence="5" id="KW-0675">Receptor</keyword>
<evidence type="ECO:0000256" key="7">
    <source>
        <dbReference type="SAM" id="MobiDB-lite"/>
    </source>
</evidence>
<name>A0AAW1FW22_ZOAVI</name>
<dbReference type="InterPro" id="IPR051117">
    <property type="entry name" value="TRG_var/const_region"/>
</dbReference>
<dbReference type="PANTHER" id="PTHR19256">
    <property type="entry name" value="T-CELL RECEPTOR GAMMA CHAIN"/>
    <property type="match status" value="1"/>
</dbReference>
<feature type="region of interest" description="Disordered" evidence="7">
    <location>
        <begin position="247"/>
        <end position="270"/>
    </location>
</feature>
<organism evidence="9 10">
    <name type="scientific">Zoarces viviparus</name>
    <name type="common">Viviparous eelpout</name>
    <name type="synonym">Blennius viviparus</name>
    <dbReference type="NCBI Taxonomy" id="48416"/>
    <lineage>
        <taxon>Eukaryota</taxon>
        <taxon>Metazoa</taxon>
        <taxon>Chordata</taxon>
        <taxon>Craniata</taxon>
        <taxon>Vertebrata</taxon>
        <taxon>Euteleostomi</taxon>
        <taxon>Actinopterygii</taxon>
        <taxon>Neopterygii</taxon>
        <taxon>Teleostei</taxon>
        <taxon>Neoteleostei</taxon>
        <taxon>Acanthomorphata</taxon>
        <taxon>Eupercaria</taxon>
        <taxon>Perciformes</taxon>
        <taxon>Cottioidei</taxon>
        <taxon>Zoarcales</taxon>
        <taxon>Zoarcidae</taxon>
        <taxon>Zoarcinae</taxon>
        <taxon>Zoarces</taxon>
    </lineage>
</organism>
<feature type="domain" description="Ig-like" evidence="8">
    <location>
        <begin position="135"/>
        <end position="215"/>
    </location>
</feature>
<evidence type="ECO:0000256" key="5">
    <source>
        <dbReference type="ARBA" id="ARBA00023170"/>
    </source>
</evidence>
<dbReference type="InterPro" id="IPR007110">
    <property type="entry name" value="Ig-like_dom"/>
</dbReference>
<evidence type="ECO:0000256" key="1">
    <source>
        <dbReference type="ARBA" id="ARBA00004370"/>
    </source>
</evidence>
<reference evidence="9 10" key="1">
    <citation type="journal article" date="2024" name="Genome Biol. Evol.">
        <title>Chromosome-level genome assembly of the viviparous eelpout Zoarces viviparus.</title>
        <authorList>
            <person name="Fuhrmann N."/>
            <person name="Brasseur M.V."/>
            <person name="Bakowski C.E."/>
            <person name="Podsiadlowski L."/>
            <person name="Prost S."/>
            <person name="Krehenwinkel H."/>
            <person name="Mayer C."/>
        </authorList>
    </citation>
    <scope>NUCLEOTIDE SEQUENCE [LARGE SCALE GENOMIC DNA]</scope>
    <source>
        <strain evidence="9">NO-MEL_2022_Ind0_liver</strain>
    </source>
</reference>
<keyword evidence="2" id="KW-0812">Transmembrane</keyword>
<sequence length="270" mass="29598">MRLNAESLHLRDSSLETVKQPDVCAAGADGRCEDLLETTAGADGRCEDLLETTAGADGRCEDLLETTWPSSDLTDPPRWSSAASELHFSSGSPEETPLHTMLSLPAAALCCLCSALGSMAAELIQKDLTLTRRVGGKVSFSCGGTDQCDGSYVYWYQKRDNEAFTRILGISRSNGEIYKGFNHPQKDDFSAVHKQNSVELEIQNVGLSHSASYYCSCWRDDLHSERRFLQPEQKATDEQMSALVTGREQQTTAQVHVPPPSATNTLMEEI</sequence>
<comment type="caution">
    <text evidence="9">The sequence shown here is derived from an EMBL/GenBank/DDBJ whole genome shotgun (WGS) entry which is preliminary data.</text>
</comment>
<dbReference type="SMART" id="SM00409">
    <property type="entry name" value="IG"/>
    <property type="match status" value="1"/>
</dbReference>
<accession>A0AAW1FW22</accession>
<dbReference type="GO" id="GO:0016020">
    <property type="term" value="C:membrane"/>
    <property type="evidence" value="ECO:0007669"/>
    <property type="project" value="UniProtKB-SubCell"/>
</dbReference>
<evidence type="ECO:0000313" key="10">
    <source>
        <dbReference type="Proteomes" id="UP001488805"/>
    </source>
</evidence>
<keyword evidence="6" id="KW-0393">Immunoglobulin domain</keyword>
<dbReference type="Gene3D" id="2.60.40.10">
    <property type="entry name" value="Immunoglobulins"/>
    <property type="match status" value="1"/>
</dbReference>
<keyword evidence="10" id="KW-1185">Reference proteome</keyword>
<dbReference type="Pfam" id="PF07686">
    <property type="entry name" value="V-set"/>
    <property type="match status" value="1"/>
</dbReference>
<evidence type="ECO:0000256" key="2">
    <source>
        <dbReference type="ARBA" id="ARBA00022692"/>
    </source>
</evidence>
<keyword evidence="4" id="KW-0472">Membrane</keyword>
<evidence type="ECO:0000256" key="4">
    <source>
        <dbReference type="ARBA" id="ARBA00023136"/>
    </source>
</evidence>
<dbReference type="InterPro" id="IPR003599">
    <property type="entry name" value="Ig_sub"/>
</dbReference>
<dbReference type="InterPro" id="IPR013783">
    <property type="entry name" value="Ig-like_fold"/>
</dbReference>
<dbReference type="InterPro" id="IPR036179">
    <property type="entry name" value="Ig-like_dom_sf"/>
</dbReference>
<dbReference type="Proteomes" id="UP001488805">
    <property type="component" value="Unassembled WGS sequence"/>
</dbReference>
<comment type="subcellular location">
    <subcellularLocation>
        <location evidence="1">Membrane</location>
    </subcellularLocation>
</comment>
<evidence type="ECO:0000256" key="3">
    <source>
        <dbReference type="ARBA" id="ARBA00022989"/>
    </source>
</evidence>
<dbReference type="PANTHER" id="PTHR19256:SF65">
    <property type="entry name" value="T CELL RECEPTOR GAMMA CONSTANT 1-RELATED"/>
    <property type="match status" value="1"/>
</dbReference>
<dbReference type="EMBL" id="JBCEZU010000023">
    <property type="protein sequence ID" value="KAK9538331.1"/>
    <property type="molecule type" value="Genomic_DNA"/>
</dbReference>
<proteinExistence type="predicted"/>
<protein>
    <recommendedName>
        <fullName evidence="8">Ig-like domain-containing protein</fullName>
    </recommendedName>
</protein>
<dbReference type="AlphaFoldDB" id="A0AAW1FW22"/>
<dbReference type="InterPro" id="IPR013106">
    <property type="entry name" value="Ig_V-set"/>
</dbReference>
<evidence type="ECO:0000259" key="8">
    <source>
        <dbReference type="PROSITE" id="PS50835"/>
    </source>
</evidence>
<keyword evidence="3" id="KW-1133">Transmembrane helix</keyword>
<evidence type="ECO:0000256" key="6">
    <source>
        <dbReference type="ARBA" id="ARBA00023319"/>
    </source>
</evidence>
<evidence type="ECO:0000313" key="9">
    <source>
        <dbReference type="EMBL" id="KAK9538331.1"/>
    </source>
</evidence>
<dbReference type="SUPFAM" id="SSF48726">
    <property type="entry name" value="Immunoglobulin"/>
    <property type="match status" value="1"/>
</dbReference>
<gene>
    <name evidence="9" type="ORF">VZT92_003512</name>
</gene>
<dbReference type="PROSITE" id="PS50835">
    <property type="entry name" value="IG_LIKE"/>
    <property type="match status" value="1"/>
</dbReference>